<evidence type="ECO:0000313" key="3">
    <source>
        <dbReference type="Proteomes" id="UP000216725"/>
    </source>
</evidence>
<dbReference type="AlphaFoldDB" id="A0A261ERC8"/>
<keyword evidence="1" id="KW-0812">Transmembrane</keyword>
<organism evidence="2 3">
    <name type="scientific">Pseudoscardovia radai</name>
    <dbReference type="NCBI Taxonomy" id="987066"/>
    <lineage>
        <taxon>Bacteria</taxon>
        <taxon>Bacillati</taxon>
        <taxon>Actinomycetota</taxon>
        <taxon>Actinomycetes</taxon>
        <taxon>Bifidobacteriales</taxon>
        <taxon>Bifidobacteriaceae</taxon>
        <taxon>Pseudoscardovia</taxon>
    </lineage>
</organism>
<gene>
    <name evidence="2" type="ORF">PSRA_1653</name>
</gene>
<evidence type="ECO:0000256" key="1">
    <source>
        <dbReference type="SAM" id="Phobius"/>
    </source>
</evidence>
<comment type="caution">
    <text evidence="2">The sequence shown here is derived from an EMBL/GenBank/DDBJ whole genome shotgun (WGS) entry which is preliminary data.</text>
</comment>
<protein>
    <submittedName>
        <fullName evidence="2">Uncharacterized protein</fullName>
    </submittedName>
</protein>
<dbReference type="RefSeq" id="WP_094661446.1">
    <property type="nucleotide sequence ID" value="NZ_MWWR01000019.1"/>
</dbReference>
<evidence type="ECO:0000313" key="2">
    <source>
        <dbReference type="EMBL" id="OZG49404.1"/>
    </source>
</evidence>
<name>A0A261ERC8_9BIFI</name>
<accession>A0A261ERC8</accession>
<sequence>MNLGQSSIDELQQTVDTFRSHVDQHITAIDGVSTNIQTTTAQVAAEVEEFKKNMTMSEEMGLASENIMRLDQIAREQFGGYEEVRRTVIGIVRDYDINLVRGKTIDELSQELWVSNSRYWLSYALIALAAWVNDYPELAANAVSECMHRDKIKATLFFTLLNLRFDRIPAAREWFGIYLSALDPADLPLESAVMLQAYLAGAFGRDKKMQDEVSRRIDDWIAQVAADEASRKEFVGSYRRYIEERRPSKQFQYPALQQVCSNVAQAQAMHDGYSRYALLLQMVNELDVPAVEQTDGNFKARIDKVLSDLISNYDRDEREVRDQKAYYEFVVKNDGDTQAAQTQYKTMLEQRQKGSNIGRTFLDWVLYRSSSQIDVHVRRFALSRTKRWLLSAIDEYDDALRQARPDAYALELQIQPGLTWTGTIDQTGSNGQALCGEVSAFVRDHRTSIVFFNKPNIVAGVIGIVCIGLAFLSPFTLIGSLAATLFIVWNILSKSKTFDQIVASSVNSVATASNEAAMLHQYTLDCGRVRDEVKARLQHNF</sequence>
<dbReference type="EMBL" id="MWWR01000019">
    <property type="protein sequence ID" value="OZG49404.1"/>
    <property type="molecule type" value="Genomic_DNA"/>
</dbReference>
<keyword evidence="1" id="KW-0472">Membrane</keyword>
<keyword evidence="1" id="KW-1133">Transmembrane helix</keyword>
<keyword evidence="3" id="KW-1185">Reference proteome</keyword>
<dbReference type="Proteomes" id="UP000216725">
    <property type="component" value="Unassembled WGS sequence"/>
</dbReference>
<reference evidence="2 3" key="1">
    <citation type="journal article" date="2017" name="BMC Genomics">
        <title>Comparative genomic and phylogenomic analyses of the Bifidobacteriaceae family.</title>
        <authorList>
            <person name="Lugli G.A."/>
            <person name="Milani C."/>
            <person name="Turroni F."/>
            <person name="Duranti S."/>
            <person name="Mancabelli L."/>
            <person name="Mangifesta M."/>
            <person name="Ferrario C."/>
            <person name="Modesto M."/>
            <person name="Mattarelli P."/>
            <person name="Jiri K."/>
            <person name="van Sinderen D."/>
            <person name="Ventura M."/>
        </authorList>
    </citation>
    <scope>NUCLEOTIDE SEQUENCE [LARGE SCALE GENOMIC DNA]</scope>
    <source>
        <strain evidence="2 3">DSM 24742</strain>
    </source>
</reference>
<dbReference type="OrthoDB" id="3948624at2"/>
<feature type="transmembrane region" description="Helical" evidence="1">
    <location>
        <begin position="457"/>
        <end position="489"/>
    </location>
</feature>
<proteinExistence type="predicted"/>